<evidence type="ECO:0000256" key="1">
    <source>
        <dbReference type="ARBA" id="ARBA00004370"/>
    </source>
</evidence>
<dbReference type="InterPro" id="IPR001107">
    <property type="entry name" value="Band_7"/>
</dbReference>
<dbReference type="FunFam" id="3.30.479.30:FF:000002">
    <property type="entry name" value="band 7 protein AGAP004871"/>
    <property type="match status" value="1"/>
</dbReference>
<dbReference type="SMART" id="SM00244">
    <property type="entry name" value="PHB"/>
    <property type="match status" value="1"/>
</dbReference>
<evidence type="ECO:0000313" key="8">
    <source>
        <dbReference type="Proteomes" id="UP000472270"/>
    </source>
</evidence>
<evidence type="ECO:0000313" key="7">
    <source>
        <dbReference type="Ensembl" id="ENSSRHP00000039702.1"/>
    </source>
</evidence>
<evidence type="ECO:0000256" key="4">
    <source>
        <dbReference type="SAM" id="MobiDB-lite"/>
    </source>
</evidence>
<keyword evidence="5" id="KW-1133">Transmembrane helix</keyword>
<dbReference type="SUPFAM" id="SSF117892">
    <property type="entry name" value="Band 7/SPFH domain"/>
    <property type="match status" value="1"/>
</dbReference>
<evidence type="ECO:0000259" key="6">
    <source>
        <dbReference type="SMART" id="SM00244"/>
    </source>
</evidence>
<organism evidence="7 8">
    <name type="scientific">Sinocyclocheilus rhinocerous</name>
    <dbReference type="NCBI Taxonomy" id="307959"/>
    <lineage>
        <taxon>Eukaryota</taxon>
        <taxon>Metazoa</taxon>
        <taxon>Chordata</taxon>
        <taxon>Craniata</taxon>
        <taxon>Vertebrata</taxon>
        <taxon>Euteleostomi</taxon>
        <taxon>Actinopterygii</taxon>
        <taxon>Neopterygii</taxon>
        <taxon>Teleostei</taxon>
        <taxon>Ostariophysi</taxon>
        <taxon>Cypriniformes</taxon>
        <taxon>Cyprinidae</taxon>
        <taxon>Cyprininae</taxon>
        <taxon>Sinocyclocheilus</taxon>
    </lineage>
</organism>
<feature type="region of interest" description="Disordered" evidence="4">
    <location>
        <begin position="1"/>
        <end position="20"/>
    </location>
</feature>
<accession>A0A673IQ69</accession>
<proteinExistence type="inferred from homology"/>
<reference evidence="7" key="2">
    <citation type="submission" date="2025-09" db="UniProtKB">
        <authorList>
            <consortium name="Ensembl"/>
        </authorList>
    </citation>
    <scope>IDENTIFICATION</scope>
</reference>
<comment type="similarity">
    <text evidence="2">Belongs to the band 7/mec-2 family.</text>
</comment>
<name>A0A673IQ69_9TELE</name>
<keyword evidence="5" id="KW-0812">Transmembrane</keyword>
<evidence type="ECO:0000256" key="5">
    <source>
        <dbReference type="SAM" id="Phobius"/>
    </source>
</evidence>
<dbReference type="AlphaFoldDB" id="A0A673IQ69"/>
<dbReference type="Gene3D" id="6.10.250.2090">
    <property type="match status" value="1"/>
</dbReference>
<dbReference type="Ensembl" id="ENSSRHT00000040830.1">
    <property type="protein sequence ID" value="ENSSRHP00000039702.1"/>
    <property type="gene ID" value="ENSSRHG00000020208.1"/>
</dbReference>
<dbReference type="PANTHER" id="PTHR10264:SF117">
    <property type="entry name" value="ERYTHROCYTE BAND 7 INTEGRAL MEMBRANE PROTEIN-LIKE"/>
    <property type="match status" value="1"/>
</dbReference>
<dbReference type="PANTHER" id="PTHR10264">
    <property type="entry name" value="BAND 7 PROTEIN-RELATED"/>
    <property type="match status" value="1"/>
</dbReference>
<dbReference type="InterPro" id="IPR036013">
    <property type="entry name" value="Band_7/SPFH_dom_sf"/>
</dbReference>
<keyword evidence="3 5" id="KW-0472">Membrane</keyword>
<dbReference type="PRINTS" id="PR00721">
    <property type="entry name" value="STOMATIN"/>
</dbReference>
<dbReference type="InterPro" id="IPR001972">
    <property type="entry name" value="Stomatin_HflK_fam"/>
</dbReference>
<comment type="subcellular location">
    <subcellularLocation>
        <location evidence="1">Membrane</location>
    </subcellularLocation>
</comment>
<protein>
    <submittedName>
        <fullName evidence="7">Erythrocyte band 7 integral membrane protein-like</fullName>
    </submittedName>
</protein>
<sequence>MSIALSSQSEMSRNKIEPVANEESDTKVILQSDGDQSRSSGFCGYLLTFFSFLLVFLTFPVSIVQEYERAVIFRLGRLLGGAKGPGLFWIIPCVDTFRKVDLRTVSFDIPPQEVLTKDSVTIMVDAVVYYRVFNPTVSITKVENANHATQMLAQTTLRNMLGTKSLADILKDREEMSEQMEAVLYAASKNWGIKVERVELKDVKLPTTLQRAMAAEAEATRDARAKVIAAEGEMKASRALKEAANVMSESPSALQLRYMQTLTEIASERNSTIVFPLPIDFISNFMKR</sequence>
<dbReference type="GO" id="GO:0005886">
    <property type="term" value="C:plasma membrane"/>
    <property type="evidence" value="ECO:0007669"/>
    <property type="project" value="InterPro"/>
</dbReference>
<feature type="compositionally biased region" description="Polar residues" evidence="4">
    <location>
        <begin position="1"/>
        <end position="11"/>
    </location>
</feature>
<evidence type="ECO:0000256" key="2">
    <source>
        <dbReference type="ARBA" id="ARBA00008164"/>
    </source>
</evidence>
<keyword evidence="8" id="KW-1185">Reference proteome</keyword>
<gene>
    <name evidence="7" type="primary">zgc:112408</name>
</gene>
<reference evidence="7" key="1">
    <citation type="submission" date="2025-08" db="UniProtKB">
        <authorList>
            <consortium name="Ensembl"/>
        </authorList>
    </citation>
    <scope>IDENTIFICATION</scope>
</reference>
<dbReference type="Pfam" id="PF01145">
    <property type="entry name" value="Band_7"/>
    <property type="match status" value="1"/>
</dbReference>
<dbReference type="Proteomes" id="UP000472270">
    <property type="component" value="Unassembled WGS sequence"/>
</dbReference>
<dbReference type="InterPro" id="IPR043202">
    <property type="entry name" value="Band-7_stomatin-like"/>
</dbReference>
<evidence type="ECO:0000256" key="3">
    <source>
        <dbReference type="ARBA" id="ARBA00023136"/>
    </source>
</evidence>
<dbReference type="Gene3D" id="3.30.479.30">
    <property type="entry name" value="Band 7 domain"/>
    <property type="match status" value="1"/>
</dbReference>
<feature type="transmembrane region" description="Helical" evidence="5">
    <location>
        <begin position="45"/>
        <end position="64"/>
    </location>
</feature>
<feature type="domain" description="Band 7" evidence="6">
    <location>
        <begin position="59"/>
        <end position="217"/>
    </location>
</feature>